<dbReference type="EMBL" id="CP040763">
    <property type="protein sequence ID" value="QDA36384.1"/>
    <property type="molecule type" value="Genomic_DNA"/>
</dbReference>
<evidence type="ECO:0000313" key="5">
    <source>
        <dbReference type="EMBL" id="QDA36384.1"/>
    </source>
</evidence>
<dbReference type="InterPro" id="IPR002347">
    <property type="entry name" value="SDR_fam"/>
</dbReference>
<evidence type="ECO:0000256" key="3">
    <source>
        <dbReference type="ARBA" id="ARBA00067437"/>
    </source>
</evidence>
<evidence type="ECO:0000256" key="4">
    <source>
        <dbReference type="SAM" id="MobiDB-lite"/>
    </source>
</evidence>
<keyword evidence="5" id="KW-0614">Plasmid</keyword>
<dbReference type="InterPro" id="IPR036291">
    <property type="entry name" value="NAD(P)-bd_dom_sf"/>
</dbReference>
<dbReference type="KEGG" id="plia:E4191_19920"/>
<dbReference type="Proteomes" id="UP000296374">
    <property type="component" value="Plasmid unnamed4"/>
</dbReference>
<dbReference type="RefSeq" id="WP_139616132.1">
    <property type="nucleotide sequence ID" value="NZ_CP040763.1"/>
</dbReference>
<organism evidence="5 6">
    <name type="scientific">Paracoccus liaowanqingii</name>
    <dbReference type="NCBI Taxonomy" id="2560053"/>
    <lineage>
        <taxon>Bacteria</taxon>
        <taxon>Pseudomonadati</taxon>
        <taxon>Pseudomonadota</taxon>
        <taxon>Alphaproteobacteria</taxon>
        <taxon>Rhodobacterales</taxon>
        <taxon>Paracoccaceae</taxon>
        <taxon>Paracoccus</taxon>
    </lineage>
</organism>
<feature type="region of interest" description="Disordered" evidence="4">
    <location>
        <begin position="50"/>
        <end position="87"/>
    </location>
</feature>
<dbReference type="Gene3D" id="3.40.50.720">
    <property type="entry name" value="NAD(P)-binding Rossmann-like Domain"/>
    <property type="match status" value="1"/>
</dbReference>
<dbReference type="Pfam" id="PF13561">
    <property type="entry name" value="adh_short_C2"/>
    <property type="match status" value="1"/>
</dbReference>
<gene>
    <name evidence="5" type="ORF">E4191_19920</name>
</gene>
<protein>
    <recommendedName>
        <fullName evidence="3">Uncharacterized oxidoreductase YghA</fullName>
    </recommendedName>
</protein>
<comment type="similarity">
    <text evidence="1">Belongs to the short-chain dehydrogenases/reductases (SDR) family.</text>
</comment>
<sequence length="335" mass="34962">MMTDDTPQNPDRRKVFGGMAGGVAAIGLAGAAQAQQADTAAGAAPLTRMRDPQTAYPEPPFPEQQQDWPGLAGEMDPRPDHGEESYRGSDRLAGRRALITGGDSGIGRAVAIAFAREGADVAINYLPDEEPDAQEVIALIEEAGGRAVAIPGDITDPAFCQDLIAQAVEALGGLDVLVNNAGYQQSAPSIDEISDQTFDQTMKTNVYAPFWITRAALPHLEAGASIIITSSVVADQPPENLFDYAQTKAANVIFAKVLAKQLAGRGIRVNAVAPGPFWTPLQVVGGQPPEAIPEFGATTAIGRPGQPVEIAPLYVLLASGESSYSTGQVFEATGG</sequence>
<keyword evidence="2" id="KW-0560">Oxidoreductase</keyword>
<evidence type="ECO:0000256" key="2">
    <source>
        <dbReference type="ARBA" id="ARBA00023002"/>
    </source>
</evidence>
<dbReference type="PRINTS" id="PR00080">
    <property type="entry name" value="SDRFAMILY"/>
</dbReference>
<dbReference type="GO" id="GO:0016614">
    <property type="term" value="F:oxidoreductase activity, acting on CH-OH group of donors"/>
    <property type="evidence" value="ECO:0007669"/>
    <property type="project" value="UniProtKB-ARBA"/>
</dbReference>
<dbReference type="InterPro" id="IPR006311">
    <property type="entry name" value="TAT_signal"/>
</dbReference>
<evidence type="ECO:0000313" key="6">
    <source>
        <dbReference type="Proteomes" id="UP000296374"/>
    </source>
</evidence>
<dbReference type="PANTHER" id="PTHR48107:SF16">
    <property type="entry name" value="NADPH-DEPENDENT ALDEHYDE REDUCTASE 1, CHLOROPLASTIC"/>
    <property type="match status" value="1"/>
</dbReference>
<evidence type="ECO:0000256" key="1">
    <source>
        <dbReference type="ARBA" id="ARBA00006484"/>
    </source>
</evidence>
<reference evidence="6" key="1">
    <citation type="submission" date="2019-05" db="EMBL/GenBank/DDBJ databases">
        <title>Tamlana fucoidanivorans sp. nov., isolated from the surface of algae collected from Fujian province in China.</title>
        <authorList>
            <person name="Li J."/>
        </authorList>
    </citation>
    <scope>NUCLEOTIDE SEQUENCE [LARGE SCALE GENOMIC DNA]</scope>
    <source>
        <strain evidence="6">2251</strain>
        <plasmid evidence="6">unnamed4</plasmid>
    </source>
</reference>
<dbReference type="AlphaFoldDB" id="A0A4Y5SUH2"/>
<dbReference type="PROSITE" id="PS51318">
    <property type="entry name" value="TAT"/>
    <property type="match status" value="1"/>
</dbReference>
<dbReference type="FunFam" id="3.40.50.720:FF:000097">
    <property type="entry name" value="SDR family oxidoreductase"/>
    <property type="match status" value="1"/>
</dbReference>
<feature type="compositionally biased region" description="Basic and acidic residues" evidence="4">
    <location>
        <begin position="75"/>
        <end position="87"/>
    </location>
</feature>
<dbReference type="PRINTS" id="PR00081">
    <property type="entry name" value="GDHRDH"/>
</dbReference>
<proteinExistence type="inferred from homology"/>
<dbReference type="SUPFAM" id="SSF51735">
    <property type="entry name" value="NAD(P)-binding Rossmann-fold domains"/>
    <property type="match status" value="1"/>
</dbReference>
<name>A0A4Y5SUH2_9RHOB</name>
<dbReference type="PANTHER" id="PTHR48107">
    <property type="entry name" value="NADPH-DEPENDENT ALDEHYDE REDUCTASE-LIKE PROTEIN, CHLOROPLASTIC-RELATED"/>
    <property type="match status" value="1"/>
</dbReference>
<geneLocation type="plasmid" evidence="5 6">
    <name>unnamed4</name>
</geneLocation>
<accession>A0A4Y5SUH2</accession>